<reference evidence="1 2" key="1">
    <citation type="submission" date="2021-03" db="EMBL/GenBank/DDBJ databases">
        <title>Fibrella sp. HMF5405 genome sequencing and assembly.</title>
        <authorList>
            <person name="Kang H."/>
            <person name="Kim H."/>
            <person name="Bae S."/>
            <person name="Joh K."/>
        </authorList>
    </citation>
    <scope>NUCLEOTIDE SEQUENCE [LARGE SCALE GENOMIC DNA]</scope>
    <source>
        <strain evidence="1 2">HMF5405</strain>
    </source>
</reference>
<proteinExistence type="predicted"/>
<evidence type="ECO:0000313" key="2">
    <source>
        <dbReference type="Proteomes" id="UP000664628"/>
    </source>
</evidence>
<name>A0ABS3JAR8_9BACT</name>
<keyword evidence="2" id="KW-1185">Reference proteome</keyword>
<evidence type="ECO:0000313" key="1">
    <source>
        <dbReference type="EMBL" id="MBO0947092.1"/>
    </source>
</evidence>
<organism evidence="1 2">
    <name type="scientific">Fibrella forsythiae</name>
    <dbReference type="NCBI Taxonomy" id="2817061"/>
    <lineage>
        <taxon>Bacteria</taxon>
        <taxon>Pseudomonadati</taxon>
        <taxon>Bacteroidota</taxon>
        <taxon>Cytophagia</taxon>
        <taxon>Cytophagales</taxon>
        <taxon>Spirosomataceae</taxon>
        <taxon>Fibrella</taxon>
    </lineage>
</organism>
<dbReference type="EMBL" id="JAFMYW010000001">
    <property type="protein sequence ID" value="MBO0947092.1"/>
    <property type="molecule type" value="Genomic_DNA"/>
</dbReference>
<sequence length="136" mass="14804">MIACQNGQKADTDNTASATPVKACYAYTSAADTIQLTLLRNDTTVTGTLLYRLAEKDRNSGTFAGRMRGDTLVADYTFQSEGVESQREVAFLVSGDKLIEGFGPIEEKNGKAVRFSSLKSLTFSQTFPLLKVDCNE</sequence>
<dbReference type="Proteomes" id="UP000664628">
    <property type="component" value="Unassembled WGS sequence"/>
</dbReference>
<dbReference type="RefSeq" id="WP_207327013.1">
    <property type="nucleotide sequence ID" value="NZ_JAFMYW010000001.1"/>
</dbReference>
<protein>
    <submittedName>
        <fullName evidence="1">Uncharacterized protein</fullName>
    </submittedName>
</protein>
<gene>
    <name evidence="1" type="ORF">J2I46_00755</name>
</gene>
<comment type="caution">
    <text evidence="1">The sequence shown here is derived from an EMBL/GenBank/DDBJ whole genome shotgun (WGS) entry which is preliminary data.</text>
</comment>
<accession>A0ABS3JAR8</accession>